<gene>
    <name evidence="5" type="ORF">MMEN_LOCUS3059</name>
</gene>
<evidence type="ECO:0000256" key="1">
    <source>
        <dbReference type="ARBA" id="ARBA00010495"/>
    </source>
</evidence>
<comment type="similarity">
    <text evidence="1">Belongs to the FSIP1 family.</text>
</comment>
<sequence>MEIIKGSLDDISRPASREQTRSRGSSLSSLLSDRVCPPAPFELVVLTTEASNIQSHSVISEDENGAAELQRAFEEMRRLDEILNAKMCKEKEIQRQRRDLQAKLWQDLKLFLALEALTGEKEEEKDFTSVFETQVPYREQAGDDQCWEQKEKRPVSVTESFEVSVEDVGDKQFKSSQCVTSKSKNMPKDFIKRNIESVSCEEGQVFLTYVEKERLAELLREIDEEEDGGARGEDDKEAMRVVSALTAHGYTPEPADLEQLMEIDSKIRLLIPIEEFHSVQSSYTNISMSQVCIQKSMW</sequence>
<keyword evidence="6" id="KW-1185">Reference proteome</keyword>
<feature type="compositionally biased region" description="Basic and acidic residues" evidence="4">
    <location>
        <begin position="7"/>
        <end position="21"/>
    </location>
</feature>
<evidence type="ECO:0000313" key="6">
    <source>
        <dbReference type="Proteomes" id="UP000677803"/>
    </source>
</evidence>
<dbReference type="InterPro" id="IPR026246">
    <property type="entry name" value="Fsip1"/>
</dbReference>
<organism evidence="5 6">
    <name type="scientific">Menidia menidia</name>
    <name type="common">Atlantic silverside</name>
    <dbReference type="NCBI Taxonomy" id="238744"/>
    <lineage>
        <taxon>Eukaryota</taxon>
        <taxon>Metazoa</taxon>
        <taxon>Chordata</taxon>
        <taxon>Craniata</taxon>
        <taxon>Vertebrata</taxon>
        <taxon>Euteleostomi</taxon>
        <taxon>Actinopterygii</taxon>
        <taxon>Neopterygii</taxon>
        <taxon>Teleostei</taxon>
        <taxon>Neoteleostei</taxon>
        <taxon>Acanthomorphata</taxon>
        <taxon>Ovalentaria</taxon>
        <taxon>Atherinomorphae</taxon>
        <taxon>Atheriniformes</taxon>
        <taxon>Atherinopsidae</taxon>
        <taxon>Menidiinae</taxon>
        <taxon>Menidia</taxon>
    </lineage>
</organism>
<name>A0A8S4ADW2_9TELE</name>
<keyword evidence="3" id="KW-0175">Coiled coil</keyword>
<feature type="region of interest" description="Disordered" evidence="4">
    <location>
        <begin position="1"/>
        <end position="33"/>
    </location>
</feature>
<evidence type="ECO:0000256" key="4">
    <source>
        <dbReference type="SAM" id="MobiDB-lite"/>
    </source>
</evidence>
<evidence type="ECO:0000256" key="2">
    <source>
        <dbReference type="ARBA" id="ARBA00019480"/>
    </source>
</evidence>
<comment type="caution">
    <text evidence="5">The sequence shown here is derived from an EMBL/GenBank/DDBJ whole genome shotgun (WGS) entry which is preliminary data.</text>
</comment>
<reference evidence="5" key="1">
    <citation type="submission" date="2021-05" db="EMBL/GenBank/DDBJ databases">
        <authorList>
            <person name="Tigano A."/>
        </authorList>
    </citation>
    <scope>NUCLEOTIDE SEQUENCE</scope>
</reference>
<dbReference type="PANTHER" id="PTHR22012:SF2">
    <property type="entry name" value="FIBROUS SHEATH-INTERACTING PROTEIN 1"/>
    <property type="match status" value="1"/>
</dbReference>
<evidence type="ECO:0000256" key="3">
    <source>
        <dbReference type="ARBA" id="ARBA00023054"/>
    </source>
</evidence>
<dbReference type="OrthoDB" id="9946895at2759"/>
<dbReference type="PRINTS" id="PR02075">
    <property type="entry name" value="FIBSHEATHIP1"/>
</dbReference>
<dbReference type="Proteomes" id="UP000677803">
    <property type="component" value="Unassembled WGS sequence"/>
</dbReference>
<evidence type="ECO:0000313" key="5">
    <source>
        <dbReference type="EMBL" id="CAG5866327.1"/>
    </source>
</evidence>
<protein>
    <recommendedName>
        <fullName evidence="2">Fibrous sheath-interacting protein 1</fullName>
    </recommendedName>
</protein>
<accession>A0A8S4ADW2</accession>
<dbReference type="EMBL" id="CAJRST010002224">
    <property type="protein sequence ID" value="CAG5866327.1"/>
    <property type="molecule type" value="Genomic_DNA"/>
</dbReference>
<dbReference type="AlphaFoldDB" id="A0A8S4ADW2"/>
<proteinExistence type="inferred from homology"/>
<dbReference type="Pfam" id="PF15554">
    <property type="entry name" value="FSIP1"/>
    <property type="match status" value="1"/>
</dbReference>
<dbReference type="PANTHER" id="PTHR22012">
    <property type="entry name" value="FIBROUS SHEATH INTERACTING PROTEIN 1"/>
    <property type="match status" value="1"/>
</dbReference>